<dbReference type="STRING" id="470145.BACCOP_03613"/>
<dbReference type="Proteomes" id="UP000003146">
    <property type="component" value="Unassembled WGS sequence"/>
</dbReference>
<dbReference type="AlphaFoldDB" id="B3JNU7"/>
<comment type="caution">
    <text evidence="1">The sequence shown here is derived from an EMBL/GenBank/DDBJ whole genome shotgun (WGS) entry which is preliminary data.</text>
</comment>
<evidence type="ECO:0000313" key="2">
    <source>
        <dbReference type="Proteomes" id="UP000003146"/>
    </source>
</evidence>
<proteinExistence type="predicted"/>
<name>B3JNU7_9BACT</name>
<dbReference type="HOGENOM" id="CLU_3114458_0_0_10"/>
<accession>B3JNU7</accession>
<evidence type="ECO:0000313" key="1">
    <source>
        <dbReference type="EMBL" id="EDU99512.1"/>
    </source>
</evidence>
<sequence>MYITNFTDSFCFLFQKINIHFFGHPPASYTLYYIITEQCSQWSSFKTTAS</sequence>
<reference evidence="1 2" key="2">
    <citation type="submission" date="2008-04" db="EMBL/GenBank/DDBJ databases">
        <authorList>
            <person name="Fulton L."/>
            <person name="Clifton S."/>
            <person name="Fulton B."/>
            <person name="Xu J."/>
            <person name="Minx P."/>
            <person name="Pepin K.H."/>
            <person name="Johnson M."/>
            <person name="Thiruvilangam P."/>
            <person name="Bhonagiri V."/>
            <person name="Nash W.E."/>
            <person name="Mardis E.R."/>
            <person name="Wilson R.K."/>
        </authorList>
    </citation>
    <scope>NUCLEOTIDE SEQUENCE [LARGE SCALE GENOMIC DNA]</scope>
    <source>
        <strain evidence="1 2">DSM 17136</strain>
    </source>
</reference>
<protein>
    <submittedName>
        <fullName evidence="1">Uncharacterized protein</fullName>
    </submittedName>
</protein>
<gene>
    <name evidence="1" type="ORF">BACCOP_03613</name>
</gene>
<organism evidence="1 2">
    <name type="scientific">Phocaeicola coprocola DSM 17136</name>
    <dbReference type="NCBI Taxonomy" id="470145"/>
    <lineage>
        <taxon>Bacteria</taxon>
        <taxon>Pseudomonadati</taxon>
        <taxon>Bacteroidota</taxon>
        <taxon>Bacteroidia</taxon>
        <taxon>Bacteroidales</taxon>
        <taxon>Bacteroidaceae</taxon>
        <taxon>Phocaeicola</taxon>
    </lineage>
</organism>
<dbReference type="EMBL" id="ABIY02000118">
    <property type="protein sequence ID" value="EDU99512.1"/>
    <property type="molecule type" value="Genomic_DNA"/>
</dbReference>
<reference evidence="1 2" key="1">
    <citation type="submission" date="2008-04" db="EMBL/GenBank/DDBJ databases">
        <title>Draft genome sequence of Bacteroides coprocola (DSM 17136).</title>
        <authorList>
            <person name="Sudarsanam P."/>
            <person name="Ley R."/>
            <person name="Guruge J."/>
            <person name="Turnbaugh P.J."/>
            <person name="Mahowald M."/>
            <person name="Liep D."/>
            <person name="Gordon J."/>
        </authorList>
    </citation>
    <scope>NUCLEOTIDE SEQUENCE [LARGE SCALE GENOMIC DNA]</scope>
    <source>
        <strain evidence="1 2">DSM 17136</strain>
    </source>
</reference>